<dbReference type="Gene3D" id="2.40.50.100">
    <property type="match status" value="1"/>
</dbReference>
<comment type="caution">
    <text evidence="4">The sequence shown here is derived from an EMBL/GenBank/DDBJ whole genome shotgun (WGS) entry which is preliminary data.</text>
</comment>
<organism evidence="4 5">
    <name type="scientific">Acidiferrimicrobium australe</name>
    <dbReference type="NCBI Taxonomy" id="2664430"/>
    <lineage>
        <taxon>Bacteria</taxon>
        <taxon>Bacillati</taxon>
        <taxon>Actinomycetota</taxon>
        <taxon>Acidimicrobiia</taxon>
        <taxon>Acidimicrobiales</taxon>
        <taxon>Acidimicrobiaceae</taxon>
        <taxon>Acidiferrimicrobium</taxon>
    </lineage>
</organism>
<dbReference type="PROSITE" id="PS00188">
    <property type="entry name" value="BIOTIN"/>
    <property type="match status" value="1"/>
</dbReference>
<dbReference type="PANTHER" id="PTHR45266">
    <property type="entry name" value="OXALOACETATE DECARBOXYLASE ALPHA CHAIN"/>
    <property type="match status" value="1"/>
</dbReference>
<evidence type="ECO:0000256" key="1">
    <source>
        <dbReference type="ARBA" id="ARBA00023267"/>
    </source>
</evidence>
<dbReference type="InterPro" id="IPR001882">
    <property type="entry name" value="Biotin_BS"/>
</dbReference>
<proteinExistence type="predicted"/>
<evidence type="ECO:0000313" key="4">
    <source>
        <dbReference type="EMBL" id="MST32655.1"/>
    </source>
</evidence>
<dbReference type="InterPro" id="IPR050709">
    <property type="entry name" value="Biotin_Carboxyl_Carrier/Decarb"/>
</dbReference>
<feature type="region of interest" description="Disordered" evidence="2">
    <location>
        <begin position="38"/>
        <end position="60"/>
    </location>
</feature>
<dbReference type="Pfam" id="PF00364">
    <property type="entry name" value="Biotin_lipoyl"/>
    <property type="match status" value="1"/>
</dbReference>
<keyword evidence="5" id="KW-1185">Reference proteome</keyword>
<reference evidence="4 5" key="1">
    <citation type="submission" date="2019-11" db="EMBL/GenBank/DDBJ databases">
        <title>Acidiferrimicrobium australis gen. nov., sp. nov., an acidophilic and obligately heterotrophic, member of the Actinobacteria that catalyses dissimilatory oxido- reduction of iron isolated from metal-rich acidic water in Chile.</title>
        <authorList>
            <person name="Gonzalez D."/>
            <person name="Huber K."/>
            <person name="Hedrich S."/>
            <person name="Rojas-Villalobos C."/>
            <person name="Quatrini R."/>
            <person name="Dinamarca M.A."/>
            <person name="Schwarz A."/>
            <person name="Canales C."/>
            <person name="Nancucheo I."/>
        </authorList>
    </citation>
    <scope>NUCLEOTIDE SEQUENCE [LARGE SCALE GENOMIC DNA]</scope>
    <source>
        <strain evidence="4 5">USS-CCA1</strain>
    </source>
</reference>
<name>A0ABW9QS45_9ACTN</name>
<keyword evidence="1" id="KW-0092">Biotin</keyword>
<sequence length="129" mass="12994">MLTLELAGVSVRFTVAADGDVVWVGAEGSAWAVREAAPESARASGAAGSHGPVRSPMPGTVQAVHVAPGDTVVAGQPVVTVEAMKMEYSVAAAVAGVVATVRVRPGQAVALEEVLAEVHEADPATGDRR</sequence>
<evidence type="ECO:0000256" key="2">
    <source>
        <dbReference type="SAM" id="MobiDB-lite"/>
    </source>
</evidence>
<protein>
    <recommendedName>
        <fullName evidence="3">Lipoyl-binding domain-containing protein</fullName>
    </recommendedName>
</protein>
<dbReference type="Proteomes" id="UP000437736">
    <property type="component" value="Unassembled WGS sequence"/>
</dbReference>
<evidence type="ECO:0000259" key="3">
    <source>
        <dbReference type="PROSITE" id="PS50968"/>
    </source>
</evidence>
<dbReference type="Pfam" id="PF21139">
    <property type="entry name" value="BT_MCC_alpha"/>
    <property type="match status" value="1"/>
</dbReference>
<dbReference type="EMBL" id="WJHE01000351">
    <property type="protein sequence ID" value="MST32655.1"/>
    <property type="molecule type" value="Genomic_DNA"/>
</dbReference>
<dbReference type="PANTHER" id="PTHR45266:SF3">
    <property type="entry name" value="OXALOACETATE DECARBOXYLASE ALPHA CHAIN"/>
    <property type="match status" value="1"/>
</dbReference>
<feature type="compositionally biased region" description="Low complexity" evidence="2">
    <location>
        <begin position="38"/>
        <end position="47"/>
    </location>
</feature>
<feature type="domain" description="Lipoyl-binding" evidence="3">
    <location>
        <begin position="44"/>
        <end position="119"/>
    </location>
</feature>
<dbReference type="InterPro" id="IPR000089">
    <property type="entry name" value="Biotin_lipoyl"/>
</dbReference>
<dbReference type="InterPro" id="IPR048429">
    <property type="entry name" value="MCC_alpha_BT"/>
</dbReference>
<accession>A0ABW9QS45</accession>
<dbReference type="CDD" id="cd06850">
    <property type="entry name" value="biotinyl_domain"/>
    <property type="match status" value="1"/>
</dbReference>
<gene>
    <name evidence="4" type="ORF">GHK86_07965</name>
</gene>
<evidence type="ECO:0000313" key="5">
    <source>
        <dbReference type="Proteomes" id="UP000437736"/>
    </source>
</evidence>
<dbReference type="PROSITE" id="PS50968">
    <property type="entry name" value="BIOTINYL_LIPOYL"/>
    <property type="match status" value="1"/>
</dbReference>
<dbReference type="SUPFAM" id="SSF51230">
    <property type="entry name" value="Single hybrid motif"/>
    <property type="match status" value="1"/>
</dbReference>
<dbReference type="InterPro" id="IPR011053">
    <property type="entry name" value="Single_hybrid_motif"/>
</dbReference>